<gene>
    <name evidence="2" type="ORF">ACFFSY_16575</name>
</gene>
<dbReference type="EC" id="2.3.-.-" evidence="2"/>
<comment type="caution">
    <text evidence="2">The sequence shown here is derived from an EMBL/GenBank/DDBJ whole genome shotgun (WGS) entry which is preliminary data.</text>
</comment>
<keyword evidence="2" id="KW-0808">Transferase</keyword>
<evidence type="ECO:0000313" key="2">
    <source>
        <dbReference type="EMBL" id="MFB9327547.1"/>
    </source>
</evidence>
<dbReference type="Pfam" id="PF00583">
    <property type="entry name" value="Acetyltransf_1"/>
    <property type="match status" value="1"/>
</dbReference>
<protein>
    <submittedName>
        <fullName evidence="2">GNAT family N-acetyltransferase</fullName>
        <ecNumber evidence="2">2.3.-.-</ecNumber>
    </submittedName>
</protein>
<dbReference type="PROSITE" id="PS51186">
    <property type="entry name" value="GNAT"/>
    <property type="match status" value="1"/>
</dbReference>
<dbReference type="InterPro" id="IPR016181">
    <property type="entry name" value="Acyl_CoA_acyltransferase"/>
</dbReference>
<dbReference type="EMBL" id="JBHMDO010000026">
    <property type="protein sequence ID" value="MFB9327547.1"/>
    <property type="molecule type" value="Genomic_DNA"/>
</dbReference>
<keyword evidence="2" id="KW-0012">Acyltransferase</keyword>
<dbReference type="InterPro" id="IPR000182">
    <property type="entry name" value="GNAT_dom"/>
</dbReference>
<dbReference type="GO" id="GO:0016746">
    <property type="term" value="F:acyltransferase activity"/>
    <property type="evidence" value="ECO:0007669"/>
    <property type="project" value="UniProtKB-KW"/>
</dbReference>
<name>A0ABV5KTX9_9BACL</name>
<feature type="domain" description="N-acetyltransferase" evidence="1">
    <location>
        <begin position="3"/>
        <end position="155"/>
    </location>
</feature>
<proteinExistence type="predicted"/>
<evidence type="ECO:0000313" key="3">
    <source>
        <dbReference type="Proteomes" id="UP001589747"/>
    </source>
</evidence>
<dbReference type="RefSeq" id="WP_377495964.1">
    <property type="nucleotide sequence ID" value="NZ_JBHMDO010000026.1"/>
</dbReference>
<evidence type="ECO:0000259" key="1">
    <source>
        <dbReference type="PROSITE" id="PS51186"/>
    </source>
</evidence>
<sequence length="168" mass="18852">MTVELQVLTEGHEERLRAFRLPPEQARFTALPAELLEPMPGRHPVVIAAGGEPAGFFLLHDSERVKDYTDNPQAMLLTAFSIDNAMQGNGYAKQGMALIPSFVQARFPGCDEIVLAVNHRNIPAQKLYERVGFTDTGRRRIGAQGEQYVYSWTLAEREQRLRDAEAVQ</sequence>
<organism evidence="2 3">
    <name type="scientific">Paenibacillus aurantiacus</name>
    <dbReference type="NCBI Taxonomy" id="1936118"/>
    <lineage>
        <taxon>Bacteria</taxon>
        <taxon>Bacillati</taxon>
        <taxon>Bacillota</taxon>
        <taxon>Bacilli</taxon>
        <taxon>Bacillales</taxon>
        <taxon>Paenibacillaceae</taxon>
        <taxon>Paenibacillus</taxon>
    </lineage>
</organism>
<keyword evidence="3" id="KW-1185">Reference proteome</keyword>
<dbReference type="Gene3D" id="3.40.630.30">
    <property type="match status" value="1"/>
</dbReference>
<reference evidence="2 3" key="1">
    <citation type="submission" date="2024-09" db="EMBL/GenBank/DDBJ databases">
        <authorList>
            <person name="Sun Q."/>
            <person name="Mori K."/>
        </authorList>
    </citation>
    <scope>NUCLEOTIDE SEQUENCE [LARGE SCALE GENOMIC DNA]</scope>
    <source>
        <strain evidence="2 3">TISTR 2452</strain>
    </source>
</reference>
<dbReference type="Proteomes" id="UP001589747">
    <property type="component" value="Unassembled WGS sequence"/>
</dbReference>
<dbReference type="SUPFAM" id="SSF55729">
    <property type="entry name" value="Acyl-CoA N-acyltransferases (Nat)"/>
    <property type="match status" value="1"/>
</dbReference>
<accession>A0ABV5KTX9</accession>